<sequence length="153" mass="18221">LFQGTPPERIAAIRQELQAKNWHLTPKEQRDDLLAEWLPEHERYYPLFSDFRFGGYRVLIDLIADIDDDNNRTDRKRLIRDGDSPEFMRLMEAYLNKSVNVYYRDAVAGECRKLIEAVMKPDEAVRYIVALGKRKVLFDLLLDRIEKHVRREK</sequence>
<accession>A0A315Y3P8</accession>
<protein>
    <submittedName>
        <fullName evidence="1">Uncharacterized protein</fullName>
    </submittedName>
</protein>
<dbReference type="EMBL" id="QGDI01000002">
    <property type="protein sequence ID" value="PWJ14816.1"/>
    <property type="molecule type" value="Genomic_DNA"/>
</dbReference>
<gene>
    <name evidence="1" type="ORF">IE37_00802</name>
</gene>
<evidence type="ECO:0000313" key="2">
    <source>
        <dbReference type="Proteomes" id="UP000245720"/>
    </source>
</evidence>
<dbReference type="AlphaFoldDB" id="A0A315Y3P8"/>
<name>A0A315Y3P8_RUMFL</name>
<reference evidence="1 2" key="1">
    <citation type="submission" date="2018-05" db="EMBL/GenBank/DDBJ databases">
        <title>The Hungate 1000. A catalogue of reference genomes from the rumen microbiome.</title>
        <authorList>
            <person name="Kelly W."/>
        </authorList>
    </citation>
    <scope>NUCLEOTIDE SEQUENCE [LARGE SCALE GENOMIC DNA]</scope>
    <source>
        <strain evidence="1 2">SAb67</strain>
    </source>
</reference>
<organism evidence="1 2">
    <name type="scientific">Ruminococcus flavefaciens</name>
    <dbReference type="NCBI Taxonomy" id="1265"/>
    <lineage>
        <taxon>Bacteria</taxon>
        <taxon>Bacillati</taxon>
        <taxon>Bacillota</taxon>
        <taxon>Clostridia</taxon>
        <taxon>Eubacteriales</taxon>
        <taxon>Oscillospiraceae</taxon>
        <taxon>Ruminococcus</taxon>
    </lineage>
</organism>
<evidence type="ECO:0000313" key="1">
    <source>
        <dbReference type="EMBL" id="PWJ14816.1"/>
    </source>
</evidence>
<comment type="caution">
    <text evidence="1">The sequence shown here is derived from an EMBL/GenBank/DDBJ whole genome shotgun (WGS) entry which is preliminary data.</text>
</comment>
<proteinExistence type="predicted"/>
<feature type="non-terminal residue" evidence="1">
    <location>
        <position position="1"/>
    </location>
</feature>
<dbReference type="Proteomes" id="UP000245720">
    <property type="component" value="Unassembled WGS sequence"/>
</dbReference>